<keyword evidence="4" id="KW-1185">Reference proteome</keyword>
<protein>
    <submittedName>
        <fullName evidence="3">Doubled CXXCH domain-containing protein</fullName>
    </submittedName>
</protein>
<feature type="chain" id="PRO_5011979825" evidence="2">
    <location>
        <begin position="30"/>
        <end position="276"/>
    </location>
</feature>
<gene>
    <name evidence="3" type="ORF">SAMN02745165_00027</name>
</gene>
<dbReference type="AlphaFoldDB" id="A0A1M6B3Y9"/>
<organism evidence="3 4">
    <name type="scientific">Malonomonas rubra DSM 5091</name>
    <dbReference type="NCBI Taxonomy" id="1122189"/>
    <lineage>
        <taxon>Bacteria</taxon>
        <taxon>Pseudomonadati</taxon>
        <taxon>Thermodesulfobacteriota</taxon>
        <taxon>Desulfuromonadia</taxon>
        <taxon>Desulfuromonadales</taxon>
        <taxon>Geopsychrobacteraceae</taxon>
        <taxon>Malonomonas</taxon>
    </lineage>
</organism>
<reference evidence="3 4" key="1">
    <citation type="submission" date="2016-11" db="EMBL/GenBank/DDBJ databases">
        <authorList>
            <person name="Jaros S."/>
            <person name="Januszkiewicz K."/>
            <person name="Wedrychowicz H."/>
        </authorList>
    </citation>
    <scope>NUCLEOTIDE SEQUENCE [LARGE SCALE GENOMIC DNA]</scope>
    <source>
        <strain evidence="3 4">DSM 5091</strain>
    </source>
</reference>
<dbReference type="InterPro" id="IPR051829">
    <property type="entry name" value="Multiheme_Cytochr_ET"/>
</dbReference>
<evidence type="ECO:0000256" key="1">
    <source>
        <dbReference type="ARBA" id="ARBA00022729"/>
    </source>
</evidence>
<dbReference type="PANTHER" id="PTHR35038">
    <property type="entry name" value="DISSIMILATORY SULFITE REDUCTASE SIRA"/>
    <property type="match status" value="1"/>
</dbReference>
<sequence length="276" mass="30407">MMKYNGMVKCRSLVLAVTVLLACAGSLFAADVYQQQVPEMTTLECAKCHVQVFEALRDAGGLHQQECRDCHDKFHTFTPGVAWEDRVPSCASCHEHPHGEELIKCLDCHQNAHAPIESLVVADALAEMCGQCHQGETEQLQQNVSAHTEMACAECHQGEKHGARPACTLCHEKPHTEYVDNAGCASCHPPHAPLVIKYDNKVQSSICAGCHPDQRKFQESSDLKHRTLACVVCHADEHGNIHDCQHCHGYGPHNPELLKNFKGCVDCHGDPHSLNL</sequence>
<accession>A0A1M6B3Y9</accession>
<dbReference type="InterPro" id="IPR036280">
    <property type="entry name" value="Multihaem_cyt_sf"/>
</dbReference>
<dbReference type="PANTHER" id="PTHR35038:SF10">
    <property type="entry name" value="HIGH-MOLECULAR-WEIGHT CYTOCHROME C"/>
    <property type="match status" value="1"/>
</dbReference>
<dbReference type="STRING" id="1122189.SAMN02745165_00027"/>
<dbReference type="OrthoDB" id="5405312at2"/>
<dbReference type="EMBL" id="FQZT01000001">
    <property type="protein sequence ID" value="SHI43328.1"/>
    <property type="molecule type" value="Genomic_DNA"/>
</dbReference>
<keyword evidence="1 2" id="KW-0732">Signal</keyword>
<evidence type="ECO:0000313" key="4">
    <source>
        <dbReference type="Proteomes" id="UP000184171"/>
    </source>
</evidence>
<dbReference type="SUPFAM" id="SSF48695">
    <property type="entry name" value="Multiheme cytochromes"/>
    <property type="match status" value="1"/>
</dbReference>
<dbReference type="Proteomes" id="UP000184171">
    <property type="component" value="Unassembled WGS sequence"/>
</dbReference>
<proteinExistence type="predicted"/>
<name>A0A1M6B3Y9_MALRU</name>
<evidence type="ECO:0000313" key="3">
    <source>
        <dbReference type="EMBL" id="SHI43328.1"/>
    </source>
</evidence>
<dbReference type="RefSeq" id="WP_139249258.1">
    <property type="nucleotide sequence ID" value="NZ_FQZT01000001.1"/>
</dbReference>
<dbReference type="PROSITE" id="PS51257">
    <property type="entry name" value="PROKAR_LIPOPROTEIN"/>
    <property type="match status" value="1"/>
</dbReference>
<feature type="signal peptide" evidence="2">
    <location>
        <begin position="1"/>
        <end position="29"/>
    </location>
</feature>
<dbReference type="Gene3D" id="3.90.10.10">
    <property type="entry name" value="Cytochrome C3"/>
    <property type="match status" value="1"/>
</dbReference>
<evidence type="ECO:0000256" key="2">
    <source>
        <dbReference type="SAM" id="SignalP"/>
    </source>
</evidence>